<dbReference type="SUPFAM" id="SSF50978">
    <property type="entry name" value="WD40 repeat-like"/>
    <property type="match status" value="1"/>
</dbReference>
<dbReference type="PANTHER" id="PTHR12897:SF4">
    <property type="entry name" value="REGULATOR OF MON1-CCZ1 COMPLEX"/>
    <property type="match status" value="1"/>
</dbReference>
<dbReference type="Pfam" id="PF07035">
    <property type="entry name" value="RMC1_C"/>
    <property type="match status" value="1"/>
</dbReference>
<dbReference type="Proteomes" id="UP001359485">
    <property type="component" value="Unassembled WGS sequence"/>
</dbReference>
<name>A0AAN8SB74_POLSC</name>
<keyword evidence="5" id="KW-1185">Reference proteome</keyword>
<reference evidence="4 6" key="1">
    <citation type="submission" date="2023-10" db="EMBL/GenBank/DDBJ databases">
        <title>Genomes of two closely related lineages of the louse Polyplax serrata with different host specificities.</title>
        <authorList>
            <person name="Martinu J."/>
            <person name="Tarabai H."/>
            <person name="Stefka J."/>
            <person name="Hypsa V."/>
        </authorList>
    </citation>
    <scope>NUCLEOTIDE SEQUENCE [LARGE SCALE GENOMIC DNA]</scope>
    <source>
        <strain evidence="3">98ZLc_SE</strain>
        <strain evidence="4">HR10_N</strain>
    </source>
</reference>
<dbReference type="InterPro" id="IPR036322">
    <property type="entry name" value="WD40_repeat_dom_sf"/>
</dbReference>
<dbReference type="AlphaFoldDB" id="A0AAN8SB74"/>
<dbReference type="GO" id="GO:0035658">
    <property type="term" value="C:Mon1-Ccz1 complex"/>
    <property type="evidence" value="ECO:0007669"/>
    <property type="project" value="InterPro"/>
</dbReference>
<feature type="domain" description="Regulator of MON1-CCZ1 complex N-terminal" evidence="2">
    <location>
        <begin position="30"/>
        <end position="148"/>
    </location>
</feature>
<dbReference type="InterPro" id="IPR040371">
    <property type="entry name" value="RMC1"/>
</dbReference>
<dbReference type="PANTHER" id="PTHR12897">
    <property type="entry name" value="COLON CANCER-ASSOCIATED PROTEIN MIC1"/>
    <property type="match status" value="1"/>
</dbReference>
<evidence type="ECO:0000259" key="2">
    <source>
        <dbReference type="Pfam" id="PF21029"/>
    </source>
</evidence>
<dbReference type="GO" id="GO:0010506">
    <property type="term" value="P:regulation of autophagy"/>
    <property type="evidence" value="ECO:0007669"/>
    <property type="project" value="InterPro"/>
</dbReference>
<gene>
    <name evidence="4" type="ORF">RUM43_004763</name>
    <name evidence="3" type="ORF">RUM44_010787</name>
</gene>
<feature type="domain" description="Mic1" evidence="1">
    <location>
        <begin position="390"/>
        <end position="638"/>
    </location>
</feature>
<protein>
    <recommendedName>
        <fullName evidence="7">Mic1 domain-containing protein</fullName>
    </recommendedName>
</protein>
<evidence type="ECO:0008006" key="7">
    <source>
        <dbReference type="Google" id="ProtNLM"/>
    </source>
</evidence>
<dbReference type="EMBL" id="JAWJWF010000046">
    <property type="protein sequence ID" value="KAK6623931.1"/>
    <property type="molecule type" value="Genomic_DNA"/>
</dbReference>
<dbReference type="Pfam" id="PF21029">
    <property type="entry name" value="RMC1_N"/>
    <property type="match status" value="1"/>
</dbReference>
<dbReference type="InterPro" id="IPR009755">
    <property type="entry name" value="RMC1_C"/>
</dbReference>
<dbReference type="Proteomes" id="UP001372834">
    <property type="component" value="Unassembled WGS sequence"/>
</dbReference>
<dbReference type="InterPro" id="IPR049040">
    <property type="entry name" value="RMC1_N"/>
</dbReference>
<evidence type="ECO:0000313" key="5">
    <source>
        <dbReference type="Proteomes" id="UP001359485"/>
    </source>
</evidence>
<sequence>MEKTKEKQHFIYLSKNPVKFAPVSKVNNAFFDDSNKQVFTVRSGGVTGVQVQGPTEELCQSFRMADKGPVVSIKLSPKQNVLAVQRSNFQLEFMNLKGKELDEVEYVHGSKNTSANIHGFIWTNSDELLLVTDQGIELIQVIPEKRSLKVLKSISNNINWFVSCPVSSIVFLALGPASTNMLPISYAQSGSLTKLPKFQVDPPGTPTKGKLLEKYVTVAILYGNTSLLVLHHPTQVSSHGSSSSQIVIYTVHRVLQTTRKTHILHLQCSGFFAISTVDNLILVHHQGSSSTLLFDIGGDSDGSDIMNVMPLVHPTSIRPCTISLPGQEPFQCQLYSANWVVFQPNIIIDAVLGFLWYVEIDLNVLINMDIPTERLVDFLLKRTSDKALLLLLCVLEKITDPCNKTKTDLKVISQVFDLINAPYRKQLNRLAQPHIATPAGQLSSHQTLPQDFGPEKLVIDQGIMYSYVFSKFPEKKCLDTYDGEFGIKVILEYLRSLNDYHIPVQELNDLLITCLLQEKHGLSRLHYLLQYRVLADSKPLACTLLSLENIYPPALQLSLDMLKRLGNADDEIMEILLHKQLILPTIRFARNVGLSDQLSARKFLEAAQATNNDTLFYSVYNFFEQRNQRLRGTTSFSESALCHSFVEHMKNLFPADKKIECKTTKN</sequence>
<evidence type="ECO:0000313" key="4">
    <source>
        <dbReference type="EMBL" id="KAK6643258.1"/>
    </source>
</evidence>
<accession>A0AAN8SB74</accession>
<organism evidence="4 6">
    <name type="scientific">Polyplax serrata</name>
    <name type="common">Common mouse louse</name>
    <dbReference type="NCBI Taxonomy" id="468196"/>
    <lineage>
        <taxon>Eukaryota</taxon>
        <taxon>Metazoa</taxon>
        <taxon>Ecdysozoa</taxon>
        <taxon>Arthropoda</taxon>
        <taxon>Hexapoda</taxon>
        <taxon>Insecta</taxon>
        <taxon>Pterygota</taxon>
        <taxon>Neoptera</taxon>
        <taxon>Paraneoptera</taxon>
        <taxon>Psocodea</taxon>
        <taxon>Troctomorpha</taxon>
        <taxon>Phthiraptera</taxon>
        <taxon>Anoplura</taxon>
        <taxon>Polyplacidae</taxon>
        <taxon>Polyplax</taxon>
    </lineage>
</organism>
<dbReference type="EMBL" id="JAWJWE010000002">
    <property type="protein sequence ID" value="KAK6643258.1"/>
    <property type="molecule type" value="Genomic_DNA"/>
</dbReference>
<evidence type="ECO:0000313" key="3">
    <source>
        <dbReference type="EMBL" id="KAK6623931.1"/>
    </source>
</evidence>
<comment type="caution">
    <text evidence="4">The sequence shown here is derived from an EMBL/GenBank/DDBJ whole genome shotgun (WGS) entry which is preliminary data.</text>
</comment>
<evidence type="ECO:0000259" key="1">
    <source>
        <dbReference type="Pfam" id="PF07035"/>
    </source>
</evidence>
<dbReference type="GO" id="GO:0031902">
    <property type="term" value="C:late endosome membrane"/>
    <property type="evidence" value="ECO:0007669"/>
    <property type="project" value="TreeGrafter"/>
</dbReference>
<proteinExistence type="predicted"/>
<dbReference type="GO" id="GO:0005765">
    <property type="term" value="C:lysosomal membrane"/>
    <property type="evidence" value="ECO:0007669"/>
    <property type="project" value="TreeGrafter"/>
</dbReference>
<evidence type="ECO:0000313" key="6">
    <source>
        <dbReference type="Proteomes" id="UP001372834"/>
    </source>
</evidence>